<feature type="domain" description="HTH marR-type" evidence="4">
    <location>
        <begin position="26"/>
        <end position="164"/>
    </location>
</feature>
<keyword evidence="6" id="KW-1185">Reference proteome</keyword>
<comment type="caution">
    <text evidence="5">The sequence shown here is derived from an EMBL/GenBank/DDBJ whole genome shotgun (WGS) entry which is preliminary data.</text>
</comment>
<dbReference type="Proteomes" id="UP000293142">
    <property type="component" value="Unassembled WGS sequence"/>
</dbReference>
<dbReference type="InterPro" id="IPR036388">
    <property type="entry name" value="WH-like_DNA-bd_sf"/>
</dbReference>
<dbReference type="Pfam" id="PF22381">
    <property type="entry name" value="Staph_reg_Sar_Rot"/>
    <property type="match status" value="1"/>
</dbReference>
<dbReference type="GO" id="GO:0003700">
    <property type="term" value="F:DNA-binding transcription factor activity"/>
    <property type="evidence" value="ECO:0007669"/>
    <property type="project" value="InterPro"/>
</dbReference>
<keyword evidence="1" id="KW-0805">Transcription regulation</keyword>
<dbReference type="PANTHER" id="PTHR33164">
    <property type="entry name" value="TRANSCRIPTIONAL REGULATOR, MARR FAMILY"/>
    <property type="match status" value="1"/>
</dbReference>
<dbReference type="InterPro" id="IPR055166">
    <property type="entry name" value="Transc_reg_Sar_Rot_HTH"/>
</dbReference>
<dbReference type="InterPro" id="IPR000835">
    <property type="entry name" value="HTH_MarR-typ"/>
</dbReference>
<dbReference type="EMBL" id="SIRE01000013">
    <property type="protein sequence ID" value="TBL76639.1"/>
    <property type="molecule type" value="Genomic_DNA"/>
</dbReference>
<dbReference type="AlphaFoldDB" id="A0A4Q9DP07"/>
<dbReference type="PANTHER" id="PTHR33164:SF43">
    <property type="entry name" value="HTH-TYPE TRANSCRIPTIONAL REPRESSOR YETL"/>
    <property type="match status" value="1"/>
</dbReference>
<dbReference type="InterPro" id="IPR039422">
    <property type="entry name" value="MarR/SlyA-like"/>
</dbReference>
<organism evidence="5 6">
    <name type="scientific">Paenibacillus thalictri</name>
    <dbReference type="NCBI Taxonomy" id="2527873"/>
    <lineage>
        <taxon>Bacteria</taxon>
        <taxon>Bacillati</taxon>
        <taxon>Bacillota</taxon>
        <taxon>Bacilli</taxon>
        <taxon>Bacillales</taxon>
        <taxon>Paenibacillaceae</taxon>
        <taxon>Paenibacillus</taxon>
    </lineage>
</organism>
<accession>A0A4Q9DP07</accession>
<evidence type="ECO:0000313" key="5">
    <source>
        <dbReference type="EMBL" id="TBL76639.1"/>
    </source>
</evidence>
<dbReference type="SUPFAM" id="SSF46785">
    <property type="entry name" value="Winged helix' DNA-binding domain"/>
    <property type="match status" value="1"/>
</dbReference>
<evidence type="ECO:0000259" key="4">
    <source>
        <dbReference type="PROSITE" id="PS50995"/>
    </source>
</evidence>
<evidence type="ECO:0000256" key="1">
    <source>
        <dbReference type="ARBA" id="ARBA00023015"/>
    </source>
</evidence>
<protein>
    <submittedName>
        <fullName evidence="5">MarR family transcriptional regulator</fullName>
    </submittedName>
</protein>
<dbReference type="PRINTS" id="PR00598">
    <property type="entry name" value="HTHMARR"/>
</dbReference>
<keyword evidence="3" id="KW-0804">Transcription</keyword>
<sequence length="175" mass="20199">MSFILYSTASATMYEMGAKGASHQLNQEMTRSIYNEIKHIFHIYKKNARAMLQQFDLTLPQIIVLRHLIEHQQETITMNELITSLNYSPSSISTIIRGLELEGIVRSERSTKDRREVNVYVTEKGRQILDPVEPMVQTFYQNSLHALNDEELQTLHTLLVKMKNNLQSMDNAGDN</sequence>
<dbReference type="OrthoDB" id="9799663at2"/>
<dbReference type="Gene3D" id="1.10.10.10">
    <property type="entry name" value="Winged helix-like DNA-binding domain superfamily/Winged helix DNA-binding domain"/>
    <property type="match status" value="1"/>
</dbReference>
<dbReference type="RefSeq" id="WP_131015109.1">
    <property type="nucleotide sequence ID" value="NZ_SIRE01000013.1"/>
</dbReference>
<name>A0A4Q9DP07_9BACL</name>
<dbReference type="InterPro" id="IPR036390">
    <property type="entry name" value="WH_DNA-bd_sf"/>
</dbReference>
<dbReference type="GO" id="GO:0003677">
    <property type="term" value="F:DNA binding"/>
    <property type="evidence" value="ECO:0007669"/>
    <property type="project" value="UniProtKB-KW"/>
</dbReference>
<reference evidence="5 6" key="1">
    <citation type="submission" date="2019-02" db="EMBL/GenBank/DDBJ databases">
        <title>Paenibacillus sp. nov., isolated from surface-sterilized tissue of Thalictrum simplex L.</title>
        <authorList>
            <person name="Tuo L."/>
        </authorList>
    </citation>
    <scope>NUCLEOTIDE SEQUENCE [LARGE SCALE GENOMIC DNA]</scope>
    <source>
        <strain evidence="5 6">N2SHLJ1</strain>
    </source>
</reference>
<dbReference type="SMART" id="SM00347">
    <property type="entry name" value="HTH_MARR"/>
    <property type="match status" value="1"/>
</dbReference>
<evidence type="ECO:0000313" key="6">
    <source>
        <dbReference type="Proteomes" id="UP000293142"/>
    </source>
</evidence>
<gene>
    <name evidence="5" type="ORF">EYB31_19640</name>
</gene>
<evidence type="ECO:0000256" key="2">
    <source>
        <dbReference type="ARBA" id="ARBA00023125"/>
    </source>
</evidence>
<keyword evidence="2" id="KW-0238">DNA-binding</keyword>
<dbReference type="PROSITE" id="PS50995">
    <property type="entry name" value="HTH_MARR_2"/>
    <property type="match status" value="1"/>
</dbReference>
<evidence type="ECO:0000256" key="3">
    <source>
        <dbReference type="ARBA" id="ARBA00023163"/>
    </source>
</evidence>
<proteinExistence type="predicted"/>
<dbReference type="GO" id="GO:0006950">
    <property type="term" value="P:response to stress"/>
    <property type="evidence" value="ECO:0007669"/>
    <property type="project" value="TreeGrafter"/>
</dbReference>